<dbReference type="InParanoid" id="D8QVF4"/>
<gene>
    <name evidence="8" type="ORF">SELMODRAFT_137934</name>
    <name evidence="9" type="ORF">SELMODRAFT_77904</name>
</gene>
<evidence type="ECO:0000313" key="10">
    <source>
        <dbReference type="Proteomes" id="UP000001514"/>
    </source>
</evidence>
<protein>
    <recommendedName>
        <fullName evidence="7">EngB-type G domain-containing protein</fullName>
    </recommendedName>
</protein>
<evidence type="ECO:0000256" key="4">
    <source>
        <dbReference type="ARBA" id="ARBA00022741"/>
    </source>
</evidence>
<comment type="similarity">
    <text evidence="2">Belongs to the TRAFAC class TrmE-Era-EngA-EngB-Septin-like GTPase superfamily. EngB GTPase family.</text>
</comment>
<keyword evidence="5" id="KW-0460">Magnesium</keyword>
<keyword evidence="4" id="KW-0547">Nucleotide-binding</keyword>
<evidence type="ECO:0000256" key="6">
    <source>
        <dbReference type="ARBA" id="ARBA00023134"/>
    </source>
</evidence>
<evidence type="ECO:0000259" key="7">
    <source>
        <dbReference type="PROSITE" id="PS51706"/>
    </source>
</evidence>
<evidence type="ECO:0000256" key="2">
    <source>
        <dbReference type="ARBA" id="ARBA00009638"/>
    </source>
</evidence>
<dbReference type="PROSITE" id="PS51706">
    <property type="entry name" value="G_ENGB"/>
    <property type="match status" value="1"/>
</dbReference>
<dbReference type="KEGG" id="smo:SELMODRAFT_137934"/>
<dbReference type="NCBIfam" id="TIGR03598">
    <property type="entry name" value="GTPase_YsxC"/>
    <property type="match status" value="1"/>
</dbReference>
<dbReference type="Proteomes" id="UP000001514">
    <property type="component" value="Unassembled WGS sequence"/>
</dbReference>
<proteinExistence type="inferred from homology"/>
<dbReference type="GO" id="GO:0046872">
    <property type="term" value="F:metal ion binding"/>
    <property type="evidence" value="ECO:0007669"/>
    <property type="project" value="UniProtKB-KW"/>
</dbReference>
<dbReference type="EMBL" id="GL377740">
    <property type="protein sequence ID" value="EFJ05003.1"/>
    <property type="molecule type" value="Genomic_DNA"/>
</dbReference>
<dbReference type="PANTHER" id="PTHR47560">
    <property type="entry name" value="EXPRESSED PROTEIN"/>
    <property type="match status" value="1"/>
</dbReference>
<organism evidence="10">
    <name type="scientific">Selaginella moellendorffii</name>
    <name type="common">Spikemoss</name>
    <dbReference type="NCBI Taxonomy" id="88036"/>
    <lineage>
        <taxon>Eukaryota</taxon>
        <taxon>Viridiplantae</taxon>
        <taxon>Streptophyta</taxon>
        <taxon>Embryophyta</taxon>
        <taxon>Tracheophyta</taxon>
        <taxon>Lycopodiopsida</taxon>
        <taxon>Selaginellales</taxon>
        <taxon>Selaginellaceae</taxon>
        <taxon>Selaginella</taxon>
    </lineage>
</organism>
<sequence length="259" mass="29794">VEPKELGTNARFRMIQPSRELMRYIDSQLLGKRRLDEWRKAGYNVKLYSPLDNVPFYKGEKKYRIHQSIFRNKQVFVAGAKVLSSIPPAELPEIAFAGRTNSGKSKLINALTRQYGRARTSPKPGKTDSINFYVLGEKLCLVDMPGYSFMYGKQDQIQDLRQLNMDYITVRDHLKRVCLLIDAEWGIRQKDQEFIDFLESVNRKYQIVLTKTDKVLPLDLGRRVTQIEEARIFSFLSMMVSAKSGAGIGKFRMALASLL</sequence>
<name>D8QVF4_SELML</name>
<dbReference type="GO" id="GO:0005525">
    <property type="term" value="F:GTP binding"/>
    <property type="evidence" value="ECO:0007669"/>
    <property type="project" value="UniProtKB-KW"/>
</dbReference>
<evidence type="ECO:0000313" key="9">
    <source>
        <dbReference type="EMBL" id="EFJ36449.1"/>
    </source>
</evidence>
<dbReference type="InterPro" id="IPR027417">
    <property type="entry name" value="P-loop_NTPase"/>
</dbReference>
<dbReference type="InterPro" id="IPR019987">
    <property type="entry name" value="GTP-bd_ribosome_bio_YsxC"/>
</dbReference>
<dbReference type="Gene3D" id="3.40.50.300">
    <property type="entry name" value="P-loop containing nucleotide triphosphate hydrolases"/>
    <property type="match status" value="1"/>
</dbReference>
<dbReference type="STRING" id="88036.D8QVF4"/>
<feature type="domain" description="EngB-type G" evidence="7">
    <location>
        <begin position="90"/>
        <end position="259"/>
    </location>
</feature>
<dbReference type="Gramene" id="EFJ05003">
    <property type="protein sequence ID" value="EFJ05003"/>
    <property type="gene ID" value="SELMODRAFT_137934"/>
</dbReference>
<dbReference type="Gramene" id="EFJ36449">
    <property type="protein sequence ID" value="EFJ36449"/>
    <property type="gene ID" value="SELMODRAFT_77904"/>
</dbReference>
<dbReference type="eggNOG" id="KOG2486">
    <property type="taxonomic scope" value="Eukaryota"/>
</dbReference>
<dbReference type="InterPro" id="IPR030393">
    <property type="entry name" value="G_ENGB_dom"/>
</dbReference>
<dbReference type="OMA" id="GDHELIN"/>
<dbReference type="AlphaFoldDB" id="D8QVF4"/>
<comment type="cofactor">
    <cofactor evidence="1">
        <name>Mg(2+)</name>
        <dbReference type="ChEBI" id="CHEBI:18420"/>
    </cofactor>
</comment>
<dbReference type="Pfam" id="PF01926">
    <property type="entry name" value="MMR_HSR1"/>
    <property type="match status" value="1"/>
</dbReference>
<keyword evidence="3" id="KW-0479">Metal-binding</keyword>
<keyword evidence="10" id="KW-1185">Reference proteome</keyword>
<dbReference type="FunCoup" id="D8QVF4">
    <property type="interactions" value="174"/>
</dbReference>
<evidence type="ECO:0000256" key="3">
    <source>
        <dbReference type="ARBA" id="ARBA00022723"/>
    </source>
</evidence>
<reference evidence="9 10" key="1">
    <citation type="journal article" date="2011" name="Science">
        <title>The Selaginella genome identifies genetic changes associated with the evolution of vascular plants.</title>
        <authorList>
            <person name="Banks J.A."/>
            <person name="Nishiyama T."/>
            <person name="Hasebe M."/>
            <person name="Bowman J.L."/>
            <person name="Gribskov M."/>
            <person name="dePamphilis C."/>
            <person name="Albert V.A."/>
            <person name="Aono N."/>
            <person name="Aoyama T."/>
            <person name="Ambrose B.A."/>
            <person name="Ashton N.W."/>
            <person name="Axtell M.J."/>
            <person name="Barker E."/>
            <person name="Barker M.S."/>
            <person name="Bennetzen J.L."/>
            <person name="Bonawitz N.D."/>
            <person name="Chapple C."/>
            <person name="Cheng C."/>
            <person name="Correa L.G."/>
            <person name="Dacre M."/>
            <person name="DeBarry J."/>
            <person name="Dreyer I."/>
            <person name="Elias M."/>
            <person name="Engstrom E.M."/>
            <person name="Estelle M."/>
            <person name="Feng L."/>
            <person name="Finet C."/>
            <person name="Floyd S.K."/>
            <person name="Frommer W.B."/>
            <person name="Fujita T."/>
            <person name="Gramzow L."/>
            <person name="Gutensohn M."/>
            <person name="Harholt J."/>
            <person name="Hattori M."/>
            <person name="Heyl A."/>
            <person name="Hirai T."/>
            <person name="Hiwatashi Y."/>
            <person name="Ishikawa M."/>
            <person name="Iwata M."/>
            <person name="Karol K.G."/>
            <person name="Koehler B."/>
            <person name="Kolukisaoglu U."/>
            <person name="Kubo M."/>
            <person name="Kurata T."/>
            <person name="Lalonde S."/>
            <person name="Li K."/>
            <person name="Li Y."/>
            <person name="Litt A."/>
            <person name="Lyons E."/>
            <person name="Manning G."/>
            <person name="Maruyama T."/>
            <person name="Michael T.P."/>
            <person name="Mikami K."/>
            <person name="Miyazaki S."/>
            <person name="Morinaga S."/>
            <person name="Murata T."/>
            <person name="Mueller-Roeber B."/>
            <person name="Nelson D.R."/>
            <person name="Obara M."/>
            <person name="Oguri Y."/>
            <person name="Olmstead R.G."/>
            <person name="Onodera N."/>
            <person name="Petersen B.L."/>
            <person name="Pils B."/>
            <person name="Prigge M."/>
            <person name="Rensing S.A."/>
            <person name="Riano-Pachon D.M."/>
            <person name="Roberts A.W."/>
            <person name="Sato Y."/>
            <person name="Scheller H.V."/>
            <person name="Schulz B."/>
            <person name="Schulz C."/>
            <person name="Shakirov E.V."/>
            <person name="Shibagaki N."/>
            <person name="Shinohara N."/>
            <person name="Shippen D.E."/>
            <person name="Soerensen I."/>
            <person name="Sotooka R."/>
            <person name="Sugimoto N."/>
            <person name="Sugita M."/>
            <person name="Sumikawa N."/>
            <person name="Tanurdzic M."/>
            <person name="Theissen G."/>
            <person name="Ulvskov P."/>
            <person name="Wakazuki S."/>
            <person name="Weng J.K."/>
            <person name="Willats W.W."/>
            <person name="Wipf D."/>
            <person name="Wolf P.G."/>
            <person name="Yang L."/>
            <person name="Zimmer A.D."/>
            <person name="Zhu Q."/>
            <person name="Mitros T."/>
            <person name="Hellsten U."/>
            <person name="Loque D."/>
            <person name="Otillar R."/>
            <person name="Salamov A."/>
            <person name="Schmutz J."/>
            <person name="Shapiro H."/>
            <person name="Lindquist E."/>
            <person name="Lucas S."/>
            <person name="Rokhsar D."/>
            <person name="Grigoriev I.V."/>
        </authorList>
    </citation>
    <scope>NUCLEOTIDE SEQUENCE [LARGE SCALE GENOMIC DNA]</scope>
</reference>
<evidence type="ECO:0000256" key="5">
    <source>
        <dbReference type="ARBA" id="ARBA00022842"/>
    </source>
</evidence>
<accession>D8QVF4</accession>
<dbReference type="InterPro" id="IPR006073">
    <property type="entry name" value="GTP-bd"/>
</dbReference>
<dbReference type="EMBL" id="GL377567">
    <property type="protein sequence ID" value="EFJ36449.1"/>
    <property type="molecule type" value="Genomic_DNA"/>
</dbReference>
<dbReference type="KEGG" id="smo:SELMODRAFT_77904"/>
<dbReference type="HOGENOM" id="CLU_033732_2_0_1"/>
<evidence type="ECO:0000313" key="8">
    <source>
        <dbReference type="EMBL" id="EFJ05003.1"/>
    </source>
</evidence>
<dbReference type="CDD" id="cd01876">
    <property type="entry name" value="YihA_EngB"/>
    <property type="match status" value="1"/>
</dbReference>
<evidence type="ECO:0000256" key="1">
    <source>
        <dbReference type="ARBA" id="ARBA00001946"/>
    </source>
</evidence>
<keyword evidence="6" id="KW-0342">GTP-binding</keyword>
<dbReference type="PANTHER" id="PTHR47560:SF1">
    <property type="entry name" value="EXPRESSED PROTEIN"/>
    <property type="match status" value="1"/>
</dbReference>
<dbReference type="SUPFAM" id="SSF52540">
    <property type="entry name" value="P-loop containing nucleoside triphosphate hydrolases"/>
    <property type="match status" value="1"/>
</dbReference>
<feature type="non-terminal residue" evidence="9">
    <location>
        <position position="1"/>
    </location>
</feature>